<evidence type="ECO:0000256" key="1">
    <source>
        <dbReference type="SAM" id="MobiDB-lite"/>
    </source>
</evidence>
<dbReference type="Pfam" id="PF17919">
    <property type="entry name" value="RT_RNaseH_2"/>
    <property type="match status" value="1"/>
</dbReference>
<name>A0AAP0GT31_9ASTR</name>
<dbReference type="Pfam" id="PF13456">
    <property type="entry name" value="RVT_3"/>
    <property type="match status" value="1"/>
</dbReference>
<evidence type="ECO:0000313" key="5">
    <source>
        <dbReference type="EMBL" id="KAK9062293.1"/>
    </source>
</evidence>
<dbReference type="PROSITE" id="PS50879">
    <property type="entry name" value="RNASE_H_1"/>
    <property type="match status" value="1"/>
</dbReference>
<dbReference type="InterPro" id="IPR041588">
    <property type="entry name" value="Integrase_H2C2"/>
</dbReference>
<dbReference type="PANTHER" id="PTHR48475:SF2">
    <property type="entry name" value="RIBONUCLEASE H"/>
    <property type="match status" value="1"/>
</dbReference>
<dbReference type="SUPFAM" id="SSF53098">
    <property type="entry name" value="Ribonuclease H-like"/>
    <property type="match status" value="2"/>
</dbReference>
<feature type="domain" description="Reverse transcriptase" evidence="2">
    <location>
        <begin position="1"/>
        <end position="152"/>
    </location>
</feature>
<feature type="domain" description="RNase H type-1" evidence="3">
    <location>
        <begin position="396"/>
        <end position="525"/>
    </location>
</feature>
<dbReference type="InterPro" id="IPR043128">
    <property type="entry name" value="Rev_trsase/Diguanyl_cyclase"/>
</dbReference>
<dbReference type="EMBL" id="JBCNJP010000019">
    <property type="protein sequence ID" value="KAK9062293.1"/>
    <property type="molecule type" value="Genomic_DNA"/>
</dbReference>
<sequence length="969" mass="109976">MCVDFTSLNNACPKDCYPLPSIDAKVDALSGYTFKCFLDAYKGYHQIKMAKDDEDKTAFHTDKGIYCYRKMPFGLKNAGATYQRLIDQVFEPQIGRNMEAYVDDLVIKSHTEADMLRDIEETFGRLREVNMKLNPAKCSFGMKQGKFLGHIVVGTDIIANPDKVQAIRQMRPPQSLEELQRLNGRLAALHRFISKSAEKSMPFFKTLKQFTETKQFLWSEEADRAFEDLKQALSQLTPVTAPDTGEDVVLYLSVGNNAISSVLCAERRDNQVPIYFVSRAMKDAETRYTKLEKLLLTLLHTARRLRRYFQAYKITVLTNFPLKEVIQRPEHSGRFIKWAIELGEHDIHFKPRTAIKGQVLADFVSELQVTDTPGQPTDSQLGTVRAEPKVPGPLSSADAWTLYTDGAKNSEGSGAGVVLIDPQGVEVTYAIRLNFPNTNNEAEYEALLAGLRLAKRMGVKKLSVKVDSLLVTNQTTGEFEVKGETMQRYADKVKELVSHFDEFQICQIPRSQNKKADALSKLASLAYAHLTKQVPVEVIHSRTDQIEEIFTAETDISNSWIRPIFDFLKHGTVPEATFEATKLKAQAAQYTIHNDKLYKKSYLQPLLRCLTTEEGIYVMSELHEGICGTHSGPRSLVTRMMNMGYYWPTMYTDTENEIRKCRGCQMHASIQRVPKHNMIPVTSPWPFYKWGIDIVGPFPEAPGRIKFLIVAVDYFTKWIEVKAVATITGKQVVSFVWEQIVCRYGLPGKIVSDNGKQFADNPFKSWCQELHITQVFTSVAHPQANGQVERTNRSIVTGIKARLGEHGKGWLNELPSVIWALRTTERTSHGHTPYSLTFGSEAVIPAEIGMPTYRIENVSEHTNDSELLVNLALTQERRDLAAISEARYKKQMEGYYNQRVRSMTYRPGDYVFRNNEASRQADQGKLGPNWEGPYQILEAHEKGSYKLATLEGKPVPRHWNAMQLKKCYM</sequence>
<dbReference type="Pfam" id="PF00665">
    <property type="entry name" value="rve"/>
    <property type="match status" value="1"/>
</dbReference>
<gene>
    <name evidence="5" type="ORF">SSX86_019479</name>
</gene>
<dbReference type="GO" id="GO:0015074">
    <property type="term" value="P:DNA integration"/>
    <property type="evidence" value="ECO:0007669"/>
    <property type="project" value="InterPro"/>
</dbReference>
<dbReference type="PROSITE" id="PS50994">
    <property type="entry name" value="INTEGRASE"/>
    <property type="match status" value="1"/>
</dbReference>
<dbReference type="InterPro" id="IPR000477">
    <property type="entry name" value="RT_dom"/>
</dbReference>
<evidence type="ECO:0000259" key="2">
    <source>
        <dbReference type="PROSITE" id="PS50878"/>
    </source>
</evidence>
<dbReference type="InterPro" id="IPR036397">
    <property type="entry name" value="RNaseH_sf"/>
</dbReference>
<dbReference type="AlphaFoldDB" id="A0AAP0GT31"/>
<dbReference type="CDD" id="cd01647">
    <property type="entry name" value="RT_LTR"/>
    <property type="match status" value="1"/>
</dbReference>
<organism evidence="5 6">
    <name type="scientific">Deinandra increscens subsp. villosa</name>
    <dbReference type="NCBI Taxonomy" id="3103831"/>
    <lineage>
        <taxon>Eukaryota</taxon>
        <taxon>Viridiplantae</taxon>
        <taxon>Streptophyta</taxon>
        <taxon>Embryophyta</taxon>
        <taxon>Tracheophyta</taxon>
        <taxon>Spermatophyta</taxon>
        <taxon>Magnoliopsida</taxon>
        <taxon>eudicotyledons</taxon>
        <taxon>Gunneridae</taxon>
        <taxon>Pentapetalae</taxon>
        <taxon>asterids</taxon>
        <taxon>campanulids</taxon>
        <taxon>Asterales</taxon>
        <taxon>Asteraceae</taxon>
        <taxon>Asteroideae</taxon>
        <taxon>Heliantheae alliance</taxon>
        <taxon>Madieae</taxon>
        <taxon>Madiinae</taxon>
        <taxon>Deinandra</taxon>
    </lineage>
</organism>
<dbReference type="InterPro" id="IPR001584">
    <property type="entry name" value="Integrase_cat-core"/>
</dbReference>
<dbReference type="SUPFAM" id="SSF56672">
    <property type="entry name" value="DNA/RNA polymerases"/>
    <property type="match status" value="1"/>
</dbReference>
<dbReference type="Pfam" id="PF00078">
    <property type="entry name" value="RVT_1"/>
    <property type="match status" value="1"/>
</dbReference>
<dbReference type="Gene3D" id="3.30.420.10">
    <property type="entry name" value="Ribonuclease H-like superfamily/Ribonuclease H"/>
    <property type="match status" value="2"/>
</dbReference>
<dbReference type="Pfam" id="PF17921">
    <property type="entry name" value="Integrase_H2C2"/>
    <property type="match status" value="1"/>
</dbReference>
<protein>
    <submittedName>
        <fullName evidence="5">Uncharacterized protein</fullName>
    </submittedName>
</protein>
<dbReference type="InterPro" id="IPR012337">
    <property type="entry name" value="RNaseH-like_sf"/>
</dbReference>
<reference evidence="5 6" key="1">
    <citation type="submission" date="2024-04" db="EMBL/GenBank/DDBJ databases">
        <title>The reference genome of an endangered Asteraceae, Deinandra increscens subsp. villosa, native to the Central Coast of California.</title>
        <authorList>
            <person name="Guilliams M."/>
            <person name="Hasenstab-Lehman K."/>
            <person name="Meyer R."/>
            <person name="Mcevoy S."/>
        </authorList>
    </citation>
    <scope>NUCLEOTIDE SEQUENCE [LARGE SCALE GENOMIC DNA]</scope>
    <source>
        <tissue evidence="5">Leaf</tissue>
    </source>
</reference>
<proteinExistence type="predicted"/>
<feature type="compositionally biased region" description="Polar residues" evidence="1">
    <location>
        <begin position="372"/>
        <end position="382"/>
    </location>
</feature>
<comment type="caution">
    <text evidence="5">The sequence shown here is derived from an EMBL/GenBank/DDBJ whole genome shotgun (WGS) entry which is preliminary data.</text>
</comment>
<dbReference type="InterPro" id="IPR002156">
    <property type="entry name" value="RNaseH_domain"/>
</dbReference>
<dbReference type="Gene3D" id="3.30.70.270">
    <property type="match status" value="2"/>
</dbReference>
<dbReference type="Proteomes" id="UP001408789">
    <property type="component" value="Unassembled WGS sequence"/>
</dbReference>
<dbReference type="GO" id="GO:0003676">
    <property type="term" value="F:nucleic acid binding"/>
    <property type="evidence" value="ECO:0007669"/>
    <property type="project" value="InterPro"/>
</dbReference>
<evidence type="ECO:0000259" key="4">
    <source>
        <dbReference type="PROSITE" id="PS50994"/>
    </source>
</evidence>
<dbReference type="InterPro" id="IPR043502">
    <property type="entry name" value="DNA/RNA_pol_sf"/>
</dbReference>
<dbReference type="PROSITE" id="PS50878">
    <property type="entry name" value="RT_POL"/>
    <property type="match status" value="1"/>
</dbReference>
<dbReference type="CDD" id="cd09279">
    <property type="entry name" value="RNase_HI_like"/>
    <property type="match status" value="1"/>
</dbReference>
<dbReference type="InterPro" id="IPR041577">
    <property type="entry name" value="RT_RNaseH_2"/>
</dbReference>
<dbReference type="PANTHER" id="PTHR48475">
    <property type="entry name" value="RIBONUCLEASE H"/>
    <property type="match status" value="1"/>
</dbReference>
<evidence type="ECO:0000313" key="6">
    <source>
        <dbReference type="Proteomes" id="UP001408789"/>
    </source>
</evidence>
<accession>A0AAP0GT31</accession>
<feature type="region of interest" description="Disordered" evidence="1">
    <location>
        <begin position="372"/>
        <end position="392"/>
    </location>
</feature>
<dbReference type="Gene3D" id="1.10.340.70">
    <property type="match status" value="1"/>
</dbReference>
<keyword evidence="6" id="KW-1185">Reference proteome</keyword>
<feature type="domain" description="Integrase catalytic" evidence="4">
    <location>
        <begin position="682"/>
        <end position="841"/>
    </location>
</feature>
<dbReference type="GO" id="GO:0004523">
    <property type="term" value="F:RNA-DNA hybrid ribonuclease activity"/>
    <property type="evidence" value="ECO:0007669"/>
    <property type="project" value="InterPro"/>
</dbReference>
<evidence type="ECO:0000259" key="3">
    <source>
        <dbReference type="PROSITE" id="PS50879"/>
    </source>
</evidence>
<dbReference type="Gene3D" id="3.10.10.10">
    <property type="entry name" value="HIV Type 1 Reverse Transcriptase, subunit A, domain 1"/>
    <property type="match status" value="1"/>
</dbReference>